<reference evidence="1 2" key="1">
    <citation type="submission" date="2023-09" db="EMBL/GenBank/DDBJ databases">
        <title>Multi-omics analysis of a traditional fermented food reveals byproduct-associated fungal strains for waste-to-food upcycling.</title>
        <authorList>
            <consortium name="Lawrence Berkeley National Laboratory"/>
            <person name="Rekdal V.M."/>
            <person name="Villalobos-Escobedo J.M."/>
            <person name="Rodriguez-Valeron N."/>
            <person name="Garcia M.O."/>
            <person name="Vasquez D.P."/>
            <person name="Damayanti I."/>
            <person name="Sorensen P.M."/>
            <person name="Baidoo E.E."/>
            <person name="De Carvalho A.C."/>
            <person name="Riley R."/>
            <person name="Lipzen A."/>
            <person name="He G."/>
            <person name="Yan M."/>
            <person name="Haridas S."/>
            <person name="Daum C."/>
            <person name="Yoshinaga Y."/>
            <person name="Ng V."/>
            <person name="Grigoriev I.V."/>
            <person name="Munk R."/>
            <person name="Nuraida L."/>
            <person name="Wijaya C.H."/>
            <person name="Morales P.-C."/>
            <person name="Keasling J.D."/>
        </authorList>
    </citation>
    <scope>NUCLEOTIDE SEQUENCE [LARGE SCALE GENOMIC DNA]</scope>
    <source>
        <strain evidence="1 2">FGSC 2613</strain>
    </source>
</reference>
<protein>
    <submittedName>
        <fullName evidence="1">Uncharacterized protein</fullName>
    </submittedName>
</protein>
<name>A0ABR3DDQ2_NEUIN</name>
<accession>A0ABR3DDQ2</accession>
<comment type="caution">
    <text evidence="1">The sequence shown here is derived from an EMBL/GenBank/DDBJ whole genome shotgun (WGS) entry which is preliminary data.</text>
</comment>
<keyword evidence="2" id="KW-1185">Reference proteome</keyword>
<dbReference type="EMBL" id="JAVLET010000004">
    <property type="protein sequence ID" value="KAL0470777.1"/>
    <property type="molecule type" value="Genomic_DNA"/>
</dbReference>
<sequence>MSRVGHNTSVHFNAFLGMDWKYKNRLCMFIWRLPRNKKHVAVLFATTGNSAIGAVAKYITLLVVTGNHNSSVSDFPPSSAVAAAATTEEGVQQHDTFALVYGRACLGIERQVVVQLRGCYPGYRERNGKLGNCWGLEDYSWRFDMAIMLLVEHD</sequence>
<organism evidence="1 2">
    <name type="scientific">Neurospora intermedia</name>
    <dbReference type="NCBI Taxonomy" id="5142"/>
    <lineage>
        <taxon>Eukaryota</taxon>
        <taxon>Fungi</taxon>
        <taxon>Dikarya</taxon>
        <taxon>Ascomycota</taxon>
        <taxon>Pezizomycotina</taxon>
        <taxon>Sordariomycetes</taxon>
        <taxon>Sordariomycetidae</taxon>
        <taxon>Sordariales</taxon>
        <taxon>Sordariaceae</taxon>
        <taxon>Neurospora</taxon>
    </lineage>
</organism>
<proteinExistence type="predicted"/>
<dbReference type="Proteomes" id="UP001451303">
    <property type="component" value="Unassembled WGS sequence"/>
</dbReference>
<evidence type="ECO:0000313" key="2">
    <source>
        <dbReference type="Proteomes" id="UP001451303"/>
    </source>
</evidence>
<evidence type="ECO:0000313" key="1">
    <source>
        <dbReference type="EMBL" id="KAL0470777.1"/>
    </source>
</evidence>
<gene>
    <name evidence="1" type="ORF">QR685DRAFT_597342</name>
</gene>